<dbReference type="EMBL" id="JACHGI010000002">
    <property type="protein sequence ID" value="MBB6466035.1"/>
    <property type="molecule type" value="Genomic_DNA"/>
</dbReference>
<dbReference type="Proteomes" id="UP000532373">
    <property type="component" value="Unassembled WGS sequence"/>
</dbReference>
<protein>
    <submittedName>
        <fullName evidence="1">Uncharacterized protein</fullName>
    </submittedName>
</protein>
<organism evidence="1 2">
    <name type="scientific">Aminobacter carboxidus</name>
    <dbReference type="NCBI Taxonomy" id="376165"/>
    <lineage>
        <taxon>Bacteria</taxon>
        <taxon>Pseudomonadati</taxon>
        <taxon>Pseudomonadota</taxon>
        <taxon>Alphaproteobacteria</taxon>
        <taxon>Hyphomicrobiales</taxon>
        <taxon>Phyllobacteriaceae</taxon>
        <taxon>Aminobacter</taxon>
    </lineage>
</organism>
<reference evidence="1 2" key="1">
    <citation type="submission" date="2020-08" db="EMBL/GenBank/DDBJ databases">
        <title>Genomic Encyclopedia of Type Strains, Phase IV (KMG-IV): sequencing the most valuable type-strain genomes for metagenomic binning, comparative biology and taxonomic classification.</title>
        <authorList>
            <person name="Goeker M."/>
        </authorList>
    </citation>
    <scope>NUCLEOTIDE SEQUENCE [LARGE SCALE GENOMIC DNA]</scope>
    <source>
        <strain evidence="1 2">DSM 17454</strain>
    </source>
</reference>
<name>A0A8E1WC80_9HYPH</name>
<comment type="caution">
    <text evidence="1">The sequence shown here is derived from an EMBL/GenBank/DDBJ whole genome shotgun (WGS) entry which is preliminary data.</text>
</comment>
<proteinExistence type="predicted"/>
<gene>
    <name evidence="1" type="ORF">HNQ96_001893</name>
</gene>
<sequence>MFPKKGTTVPPREDTSGKRYAAAISDALRGELGTSSRATKTVMRWTGASDRAVKYWIEGTRGPDGSHLILLARNSDAVLHSILKMADRDLYELSIELNAATAALTRAIAIIAALRASEGLR</sequence>
<accession>A0A8E1WC80</accession>
<evidence type="ECO:0000313" key="1">
    <source>
        <dbReference type="EMBL" id="MBB6466035.1"/>
    </source>
</evidence>
<evidence type="ECO:0000313" key="2">
    <source>
        <dbReference type="Proteomes" id="UP000532373"/>
    </source>
</evidence>
<dbReference type="AlphaFoldDB" id="A0A8E1WC80"/>